<name>A0AA86TJN0_9EUKA</name>
<evidence type="ECO:0000313" key="1">
    <source>
        <dbReference type="EMBL" id="CAI9917697.1"/>
    </source>
</evidence>
<proteinExistence type="predicted"/>
<evidence type="ECO:0000313" key="2">
    <source>
        <dbReference type="EMBL" id="CAL6057689.1"/>
    </source>
</evidence>
<gene>
    <name evidence="2" type="ORF">HINF_LOCUS47628</name>
    <name evidence="1" type="ORF">HINF_LOCUS5342</name>
</gene>
<dbReference type="EMBL" id="CATOUU010000137">
    <property type="protein sequence ID" value="CAI9917697.1"/>
    <property type="molecule type" value="Genomic_DNA"/>
</dbReference>
<keyword evidence="3" id="KW-1185">Reference proteome</keyword>
<accession>A0AA86TJN0</accession>
<organism evidence="1">
    <name type="scientific">Hexamita inflata</name>
    <dbReference type="NCBI Taxonomy" id="28002"/>
    <lineage>
        <taxon>Eukaryota</taxon>
        <taxon>Metamonada</taxon>
        <taxon>Diplomonadida</taxon>
        <taxon>Hexamitidae</taxon>
        <taxon>Hexamitinae</taxon>
        <taxon>Hexamita</taxon>
    </lineage>
</organism>
<reference evidence="1" key="1">
    <citation type="submission" date="2023-06" db="EMBL/GenBank/DDBJ databases">
        <authorList>
            <person name="Kurt Z."/>
        </authorList>
    </citation>
    <scope>NUCLEOTIDE SEQUENCE</scope>
</reference>
<reference evidence="2 3" key="2">
    <citation type="submission" date="2024-07" db="EMBL/GenBank/DDBJ databases">
        <authorList>
            <person name="Akdeniz Z."/>
        </authorList>
    </citation>
    <scope>NUCLEOTIDE SEQUENCE [LARGE SCALE GENOMIC DNA]</scope>
</reference>
<dbReference type="Proteomes" id="UP001642409">
    <property type="component" value="Unassembled WGS sequence"/>
</dbReference>
<dbReference type="EMBL" id="CAXDID020000215">
    <property type="protein sequence ID" value="CAL6057689.1"/>
    <property type="molecule type" value="Genomic_DNA"/>
</dbReference>
<evidence type="ECO:0000313" key="3">
    <source>
        <dbReference type="Proteomes" id="UP001642409"/>
    </source>
</evidence>
<sequence>MSGIKYMGQMLQKINSGKYIFMKKENEFFALQLIAGVPSDLRISNLTPEQNSIRVCEYYSKMKLTANSEQFDLVNCTGSYFLFQNMQSRNCNHIIMLIDGDIIFGLGVFQSVRKVHFVELLDELYAEIQAKNWIKLIFQKQKPPGFTQMITDKYIQIEQKKYNYCIKNKPYTGQQYFIFIQLNQNSLLELNIQRCAFIPEYFYVVVGIQNVLQKDISEVLWRTAFADRVNCVSNIQQCNDTTEMTYCIYQLTKEKVKSNQKIEYEQIEPQQVDNGNNYKTLFKFAERFVDPIQVHVCYCETEYLYFYGVRLQMIKPIQSNSFCVFFFNTREDTVAIVQQLKELQQCGFEVIIILQNTLKQQIQDKLKKIGAEQFGCALDENNIFGMAAKISKNKLFAFKDNQQLSLDYSINDLVNLHMVNQLQKLQNNVLQQKQAKINGFRNQRLFMNEKQIKITHKIWRKTPKETAPEVKILVTKQPEKIEKEDVDLKHIFNESQSNGSVTEFDLRMIAKQMDLNLSKLEQTTRALQKTQFGFEDFVTVMKCLGIQYFDKSNEDEAKYRKLFSDRQEHNLISFESTVITISRLKLNLQNLELAFKCAETEMNKPLDYQKFRSVLIEMKKLSAEKQISLQNLSNMQTISFQAKAMEINRNCKTAGEKNEFLIKMRKELILKQFDLYEGQTGRLKMEDLILLAEQEGISKNQVDALTEKHQIKHSVSKEEFEVIMDDIFYKPKSAE</sequence>
<comment type="caution">
    <text evidence="1">The sequence shown here is derived from an EMBL/GenBank/DDBJ whole genome shotgun (WGS) entry which is preliminary data.</text>
</comment>
<dbReference type="AlphaFoldDB" id="A0AA86TJN0"/>
<protein>
    <submittedName>
        <fullName evidence="1">Uncharacterized protein</fullName>
    </submittedName>
</protein>